<comment type="similarity">
    <text evidence="1">Belongs to the short-chain dehydrogenases/reductases (SDR) family.</text>
</comment>
<accession>A0A135UGA6</accession>
<feature type="compositionally biased region" description="Low complexity" evidence="4">
    <location>
        <begin position="165"/>
        <end position="179"/>
    </location>
</feature>
<dbReference type="PROSITE" id="PS00061">
    <property type="entry name" value="ADH_SHORT"/>
    <property type="match status" value="1"/>
</dbReference>
<keyword evidence="2" id="KW-0521">NADP</keyword>
<reference evidence="6 7" key="1">
    <citation type="submission" date="2014-02" db="EMBL/GenBank/DDBJ databases">
        <title>The genome sequence of Colletotrichum salicis CBS 607.94.</title>
        <authorList>
            <person name="Baroncelli R."/>
            <person name="Thon M.R."/>
        </authorList>
    </citation>
    <scope>NUCLEOTIDE SEQUENCE [LARGE SCALE GENOMIC DNA]</scope>
    <source>
        <strain evidence="6 7">CBS 607.94</strain>
    </source>
</reference>
<gene>
    <name evidence="6" type="ORF">CSAL01_04378</name>
</gene>
<evidence type="ECO:0000259" key="5">
    <source>
        <dbReference type="SMART" id="SM00822"/>
    </source>
</evidence>
<protein>
    <submittedName>
        <fullName evidence="6">Short-chain dehydrogenase</fullName>
    </submittedName>
</protein>
<feature type="domain" description="Ketoreductase" evidence="5">
    <location>
        <begin position="213"/>
        <end position="394"/>
    </location>
</feature>
<dbReference type="FunFam" id="3.40.50.720:FF:000374">
    <property type="entry name" value="3-oxoacyl-(Acyl-carrier-protein) reductase"/>
    <property type="match status" value="1"/>
</dbReference>
<name>A0A135UGA6_9PEZI</name>
<dbReference type="PANTHER" id="PTHR48107:SF7">
    <property type="entry name" value="RE15974P"/>
    <property type="match status" value="1"/>
</dbReference>
<evidence type="ECO:0000313" key="6">
    <source>
        <dbReference type="EMBL" id="KXH59396.1"/>
    </source>
</evidence>
<proteinExistence type="inferred from homology"/>
<organism evidence="6 7">
    <name type="scientific">Colletotrichum salicis</name>
    <dbReference type="NCBI Taxonomy" id="1209931"/>
    <lineage>
        <taxon>Eukaryota</taxon>
        <taxon>Fungi</taxon>
        <taxon>Dikarya</taxon>
        <taxon>Ascomycota</taxon>
        <taxon>Pezizomycotina</taxon>
        <taxon>Sordariomycetes</taxon>
        <taxon>Hypocreomycetidae</taxon>
        <taxon>Glomerellales</taxon>
        <taxon>Glomerellaceae</taxon>
        <taxon>Colletotrichum</taxon>
        <taxon>Colletotrichum acutatum species complex</taxon>
    </lineage>
</organism>
<evidence type="ECO:0000313" key="7">
    <source>
        <dbReference type="Proteomes" id="UP000070121"/>
    </source>
</evidence>
<evidence type="ECO:0000256" key="3">
    <source>
        <dbReference type="ARBA" id="ARBA00023002"/>
    </source>
</evidence>
<evidence type="ECO:0000256" key="1">
    <source>
        <dbReference type="ARBA" id="ARBA00006484"/>
    </source>
</evidence>
<dbReference type="InterPro" id="IPR002347">
    <property type="entry name" value="SDR_fam"/>
</dbReference>
<dbReference type="Gene3D" id="3.40.50.720">
    <property type="entry name" value="NAD(P)-binding Rossmann-like Domain"/>
    <property type="match status" value="1"/>
</dbReference>
<dbReference type="EMBL" id="JFFI01001510">
    <property type="protein sequence ID" value="KXH59396.1"/>
    <property type="molecule type" value="Genomic_DNA"/>
</dbReference>
<comment type="caution">
    <text evidence="6">The sequence shown here is derived from an EMBL/GenBank/DDBJ whole genome shotgun (WGS) entry which is preliminary data.</text>
</comment>
<dbReference type="AlphaFoldDB" id="A0A135UGA6"/>
<keyword evidence="7" id="KW-1185">Reference proteome</keyword>
<dbReference type="Proteomes" id="UP000070121">
    <property type="component" value="Unassembled WGS sequence"/>
</dbReference>
<dbReference type="OrthoDB" id="47007at2759"/>
<sequence>MQLDVWLVVRILTPDRVRVLPCRLLESGAKELARAIETVAEWVDLQQKVWTRPSRALSYIGHPARSTRRVSPRRHTISNARETLVCMIRLTFNCKHICMDVAPTEDNAMTTDPSQMAFRAVTHWLQSQTLPVFYCTTPGFRPRMPTDIEADSVPLSQSHLIRALSQQEQHQQSQSPQISDGATSESLARRASSALWTKPLPQLPPPNMSLSGKVAIVTGGARGIGAAIALKLAREGARVAFTFVNTSSIAKAHEVISEIEACGSSATAIQADVSKHQKKVIERTMMAFGVTKIDILVNNAAATLSATLDDTTTEDYDRIFDTNTRAVFFMMQAVKPHIAPGGRIINISSVAARADSPGSMAYAGSKAAVEAFTRVAAREMGQAHGVTVNCISPGTIKTEMFDSLPDDQRSADLERASLTPAEARLGAVEDIADVVAFVASDESRWITGTVIPVNGGRLMN</sequence>
<dbReference type="GO" id="GO:0016614">
    <property type="term" value="F:oxidoreductase activity, acting on CH-OH group of donors"/>
    <property type="evidence" value="ECO:0007669"/>
    <property type="project" value="UniProtKB-ARBA"/>
</dbReference>
<evidence type="ECO:0000256" key="4">
    <source>
        <dbReference type="SAM" id="MobiDB-lite"/>
    </source>
</evidence>
<evidence type="ECO:0000256" key="2">
    <source>
        <dbReference type="ARBA" id="ARBA00022857"/>
    </source>
</evidence>
<dbReference type="PRINTS" id="PR00080">
    <property type="entry name" value="SDRFAMILY"/>
</dbReference>
<dbReference type="PANTHER" id="PTHR48107">
    <property type="entry name" value="NADPH-DEPENDENT ALDEHYDE REDUCTASE-LIKE PROTEIN, CHLOROPLASTIC-RELATED"/>
    <property type="match status" value="1"/>
</dbReference>
<dbReference type="SMART" id="SM00822">
    <property type="entry name" value="PKS_KR"/>
    <property type="match status" value="1"/>
</dbReference>
<dbReference type="InterPro" id="IPR036291">
    <property type="entry name" value="NAD(P)-bd_dom_sf"/>
</dbReference>
<feature type="region of interest" description="Disordered" evidence="4">
    <location>
        <begin position="163"/>
        <end position="184"/>
    </location>
</feature>
<dbReference type="STRING" id="1209931.A0A135UGA6"/>
<dbReference type="SUPFAM" id="SSF51735">
    <property type="entry name" value="NAD(P)-binding Rossmann-fold domains"/>
    <property type="match status" value="1"/>
</dbReference>
<dbReference type="PRINTS" id="PR00081">
    <property type="entry name" value="GDHRDH"/>
</dbReference>
<keyword evidence="3" id="KW-0560">Oxidoreductase</keyword>
<dbReference type="Pfam" id="PF13561">
    <property type="entry name" value="adh_short_C2"/>
    <property type="match status" value="1"/>
</dbReference>
<dbReference type="InterPro" id="IPR020904">
    <property type="entry name" value="Sc_DH/Rdtase_CS"/>
</dbReference>
<dbReference type="InterPro" id="IPR057326">
    <property type="entry name" value="KR_dom"/>
</dbReference>